<proteinExistence type="predicted"/>
<evidence type="ECO:0000256" key="4">
    <source>
        <dbReference type="ARBA" id="ARBA00022695"/>
    </source>
</evidence>
<dbReference type="PANTHER" id="PTHR19376:SF32">
    <property type="entry name" value="DNA-DIRECTED RNA POLYMERASE III SUBUNIT RPC1"/>
    <property type="match status" value="1"/>
</dbReference>
<dbReference type="PANTHER" id="PTHR19376">
    <property type="entry name" value="DNA-DIRECTED RNA POLYMERASE"/>
    <property type="match status" value="1"/>
</dbReference>
<dbReference type="Pfam" id="PF00623">
    <property type="entry name" value="RNA_pol_Rpb1_2"/>
    <property type="match status" value="1"/>
</dbReference>
<feature type="domain" description="RNA polymerase Rpb1" evidence="7">
    <location>
        <begin position="43"/>
        <end position="121"/>
    </location>
</feature>
<dbReference type="Pfam" id="PF04983">
    <property type="entry name" value="RNA_pol_Rpb1_3"/>
    <property type="match status" value="1"/>
</dbReference>
<dbReference type="SUPFAM" id="SSF64484">
    <property type="entry name" value="beta and beta-prime subunits of DNA dependent RNA-polymerase"/>
    <property type="match status" value="1"/>
</dbReference>
<dbReference type="Gene3D" id="1.10.274.100">
    <property type="entry name" value="RNA polymerase Rpb1, domain 3"/>
    <property type="match status" value="1"/>
</dbReference>
<keyword evidence="4" id="KW-0548">Nucleotidyltransferase</keyword>
<evidence type="ECO:0000313" key="9">
    <source>
        <dbReference type="Proteomes" id="UP000009375"/>
    </source>
</evidence>
<dbReference type="GO" id="GO:0003677">
    <property type="term" value="F:DNA binding"/>
    <property type="evidence" value="ECO:0007669"/>
    <property type="project" value="InterPro"/>
</dbReference>
<keyword evidence="3" id="KW-0808">Transferase</keyword>
<dbReference type="GO" id="GO:0006351">
    <property type="term" value="P:DNA-templated transcription"/>
    <property type="evidence" value="ECO:0007669"/>
    <property type="project" value="InterPro"/>
</dbReference>
<dbReference type="EMBL" id="GG730050">
    <property type="protein sequence ID" value="EEZ92745.1"/>
    <property type="molecule type" value="Genomic_DNA"/>
</dbReference>
<organism evidence="8 9">
    <name type="scientific">Candidatus Parvarchaeum acidiphilum ARMAN-4</name>
    <dbReference type="NCBI Taxonomy" id="662760"/>
    <lineage>
        <taxon>Archaea</taxon>
        <taxon>Candidatus Parvarchaeota</taxon>
        <taxon>Candidatus Parvarchaeum</taxon>
    </lineage>
</organism>
<protein>
    <recommendedName>
        <fullName evidence="1">DNA-directed RNA polymerase</fullName>
        <ecNumber evidence="1">2.7.7.6</ecNumber>
    </recommendedName>
</protein>
<accession>D2EG05</accession>
<sequence>LGINPASTLPYNADFDGDEMNIHVLQNEEALAEADMIINIKNNIVSPRHGLPLIGAAQDYVSGCAILTAKDTELERKRRVLLSNIGVVVDLKKKKYTGRELFSMILPDDLNFESPSSTYKITKEEDQS</sequence>
<dbReference type="EC" id="2.7.7.6" evidence="1"/>
<evidence type="ECO:0000313" key="8">
    <source>
        <dbReference type="EMBL" id="EEZ92745.1"/>
    </source>
</evidence>
<feature type="domain" description="RNA polymerase alpha subunit" evidence="6">
    <location>
        <begin position="3"/>
        <end position="39"/>
    </location>
</feature>
<dbReference type="GO" id="GO:0000428">
    <property type="term" value="C:DNA-directed RNA polymerase complex"/>
    <property type="evidence" value="ECO:0007669"/>
    <property type="project" value="UniProtKB-KW"/>
</dbReference>
<dbReference type="AlphaFoldDB" id="D2EG05"/>
<dbReference type="InterPro" id="IPR007066">
    <property type="entry name" value="RNA_pol_Rpb1_3"/>
</dbReference>
<dbReference type="InterPro" id="IPR045867">
    <property type="entry name" value="DNA-dir_RpoC_beta_prime"/>
</dbReference>
<evidence type="ECO:0000256" key="5">
    <source>
        <dbReference type="ARBA" id="ARBA00023163"/>
    </source>
</evidence>
<keyword evidence="5" id="KW-0804">Transcription</keyword>
<dbReference type="InterPro" id="IPR000722">
    <property type="entry name" value="RNA_pol_asu"/>
</dbReference>
<dbReference type="Proteomes" id="UP000009375">
    <property type="component" value="Unassembled WGS sequence"/>
</dbReference>
<name>D2EG05_PARA4</name>
<dbReference type="Gene3D" id="2.40.40.20">
    <property type="match status" value="1"/>
</dbReference>
<keyword evidence="2 8" id="KW-0240">DNA-directed RNA polymerase</keyword>
<evidence type="ECO:0000259" key="7">
    <source>
        <dbReference type="Pfam" id="PF04983"/>
    </source>
</evidence>
<feature type="non-terminal residue" evidence="8">
    <location>
        <position position="1"/>
    </location>
</feature>
<evidence type="ECO:0000256" key="1">
    <source>
        <dbReference type="ARBA" id="ARBA00012418"/>
    </source>
</evidence>
<evidence type="ECO:0000259" key="6">
    <source>
        <dbReference type="Pfam" id="PF00623"/>
    </source>
</evidence>
<evidence type="ECO:0000256" key="2">
    <source>
        <dbReference type="ARBA" id="ARBA00022478"/>
    </source>
</evidence>
<evidence type="ECO:0000256" key="3">
    <source>
        <dbReference type="ARBA" id="ARBA00022679"/>
    </source>
</evidence>
<reference evidence="8 9" key="1">
    <citation type="journal article" date="2010" name="Proc. Natl. Acad. Sci. U.S.A.">
        <title>Enigmatic, ultrasmall, uncultivated Archaea.</title>
        <authorList>
            <person name="Baker B.J."/>
            <person name="Comolli L.R."/>
            <person name="Dick G.J."/>
            <person name="Hauser L.J."/>
            <person name="Hyatt D."/>
            <person name="Dill B.D."/>
            <person name="Land M.L."/>
            <person name="Verberkmoes N.C."/>
            <person name="Hettich R.L."/>
            <person name="Banfield J.F."/>
        </authorList>
    </citation>
    <scope>NUCLEOTIDE SEQUENCE [LARGE SCALE GENOMIC DNA]</scope>
</reference>
<dbReference type="InterPro" id="IPR042102">
    <property type="entry name" value="RNA_pol_Rpb1_3_sf"/>
</dbReference>
<dbReference type="GO" id="GO:0003899">
    <property type="term" value="F:DNA-directed RNA polymerase activity"/>
    <property type="evidence" value="ECO:0007669"/>
    <property type="project" value="UniProtKB-EC"/>
</dbReference>
<gene>
    <name evidence="8" type="ORF">BJBARM4_0688</name>
</gene>